<protein>
    <submittedName>
        <fullName evidence="1">Uncharacterized protein</fullName>
    </submittedName>
</protein>
<sequence length="115" mass="13947">MDSVYNDCRENHIDVTYPAIGRIYIDSEPFHEMQIKHIMKIKIPHVQSDWIDPEEISIKKFINIKKKYARKNERRRDREYNRYIWMGPHKGGDVFGLRNMFNMEEDIAFAPESWN</sequence>
<dbReference type="AlphaFoldDB" id="A0AAW2E5L8"/>
<dbReference type="Proteomes" id="UP001430953">
    <property type="component" value="Unassembled WGS sequence"/>
</dbReference>
<organism evidence="1 2">
    <name type="scientific">Cardiocondyla obscurior</name>
    <dbReference type="NCBI Taxonomy" id="286306"/>
    <lineage>
        <taxon>Eukaryota</taxon>
        <taxon>Metazoa</taxon>
        <taxon>Ecdysozoa</taxon>
        <taxon>Arthropoda</taxon>
        <taxon>Hexapoda</taxon>
        <taxon>Insecta</taxon>
        <taxon>Pterygota</taxon>
        <taxon>Neoptera</taxon>
        <taxon>Endopterygota</taxon>
        <taxon>Hymenoptera</taxon>
        <taxon>Apocrita</taxon>
        <taxon>Aculeata</taxon>
        <taxon>Formicoidea</taxon>
        <taxon>Formicidae</taxon>
        <taxon>Myrmicinae</taxon>
        <taxon>Cardiocondyla</taxon>
    </lineage>
</organism>
<proteinExistence type="predicted"/>
<accession>A0AAW2E5L8</accession>
<comment type="caution">
    <text evidence="1">The sequence shown here is derived from an EMBL/GenBank/DDBJ whole genome shotgun (WGS) entry which is preliminary data.</text>
</comment>
<gene>
    <name evidence="1" type="ORF">PUN28_020919</name>
</gene>
<dbReference type="EMBL" id="JADYXP020000030">
    <property type="protein sequence ID" value="KAL0098979.1"/>
    <property type="molecule type" value="Genomic_DNA"/>
</dbReference>
<evidence type="ECO:0000313" key="2">
    <source>
        <dbReference type="Proteomes" id="UP001430953"/>
    </source>
</evidence>
<keyword evidence="2" id="KW-1185">Reference proteome</keyword>
<reference evidence="1 2" key="1">
    <citation type="submission" date="2023-03" db="EMBL/GenBank/DDBJ databases">
        <title>High recombination rates correlate with genetic variation in Cardiocondyla obscurior ants.</title>
        <authorList>
            <person name="Errbii M."/>
        </authorList>
    </citation>
    <scope>NUCLEOTIDE SEQUENCE [LARGE SCALE GENOMIC DNA]</scope>
    <source>
        <strain evidence="1">Alpha-2009</strain>
        <tissue evidence="1">Whole body</tissue>
    </source>
</reference>
<name>A0AAW2E5L8_9HYME</name>
<evidence type="ECO:0000313" key="1">
    <source>
        <dbReference type="EMBL" id="KAL0098979.1"/>
    </source>
</evidence>